<accession>A0A125T2C4</accession>
<evidence type="ECO:0000313" key="13">
    <source>
        <dbReference type="Proteomes" id="UP000218263"/>
    </source>
</evidence>
<dbReference type="GO" id="GO:0051453">
    <property type="term" value="P:regulation of intracellular pH"/>
    <property type="evidence" value="ECO:0007669"/>
    <property type="project" value="TreeGrafter"/>
</dbReference>
<organism evidence="12 13">
    <name type="scientific">Mucilaginibacter gotjawali</name>
    <dbReference type="NCBI Taxonomy" id="1550579"/>
    <lineage>
        <taxon>Bacteria</taxon>
        <taxon>Pseudomonadati</taxon>
        <taxon>Bacteroidota</taxon>
        <taxon>Sphingobacteriia</taxon>
        <taxon>Sphingobacteriales</taxon>
        <taxon>Sphingobacteriaceae</taxon>
        <taxon>Mucilaginibacter</taxon>
    </lineage>
</organism>
<evidence type="ECO:0000256" key="10">
    <source>
        <dbReference type="ARBA" id="ARBA00023136"/>
    </source>
</evidence>
<comment type="similarity">
    <text evidence="2">Belongs to the monovalent cation:proton antiporter 1 (CPA1) transporter (TC 2.A.36) family.</text>
</comment>
<comment type="subcellular location">
    <subcellularLocation>
        <location evidence="1">Cell membrane</location>
        <topology evidence="1">Multi-pass membrane protein</topology>
    </subcellularLocation>
</comment>
<keyword evidence="4" id="KW-0050">Antiport</keyword>
<dbReference type="OrthoDB" id="9774146at2"/>
<evidence type="ECO:0000256" key="5">
    <source>
        <dbReference type="ARBA" id="ARBA00022475"/>
    </source>
</evidence>
<reference evidence="12 13" key="1">
    <citation type="submission" date="2015-12" db="EMBL/GenBank/DDBJ databases">
        <title>Genome sequence of Mucilaginibacter gotjawali.</title>
        <authorList>
            <person name="Lee J.S."/>
            <person name="Lee K.C."/>
            <person name="Kim K.K."/>
            <person name="Lee B.W."/>
        </authorList>
    </citation>
    <scope>NUCLEOTIDE SEQUENCE [LARGE SCALE GENOMIC DNA]</scope>
    <source>
        <strain evidence="12 13">SA3-7</strain>
    </source>
</reference>
<dbReference type="GO" id="GO:0098719">
    <property type="term" value="P:sodium ion import across plasma membrane"/>
    <property type="evidence" value="ECO:0007669"/>
    <property type="project" value="TreeGrafter"/>
</dbReference>
<dbReference type="GO" id="GO:0005886">
    <property type="term" value="C:plasma membrane"/>
    <property type="evidence" value="ECO:0007669"/>
    <property type="project" value="UniProtKB-SubCell"/>
</dbReference>
<dbReference type="GO" id="GO:0015385">
    <property type="term" value="F:sodium:proton antiporter activity"/>
    <property type="evidence" value="ECO:0007669"/>
    <property type="project" value="InterPro"/>
</dbReference>
<proteinExistence type="inferred from homology"/>
<evidence type="ECO:0000313" key="12">
    <source>
        <dbReference type="EMBL" id="BAU52807.1"/>
    </source>
</evidence>
<evidence type="ECO:0000256" key="8">
    <source>
        <dbReference type="ARBA" id="ARBA00023053"/>
    </source>
</evidence>
<keyword evidence="6" id="KW-0812">Transmembrane</keyword>
<evidence type="ECO:0000256" key="1">
    <source>
        <dbReference type="ARBA" id="ARBA00004651"/>
    </source>
</evidence>
<keyword evidence="13" id="KW-1185">Reference proteome</keyword>
<evidence type="ECO:0000256" key="11">
    <source>
        <dbReference type="ARBA" id="ARBA00023201"/>
    </source>
</evidence>
<protein>
    <submittedName>
        <fullName evidence="12">Na(+)/H(+) antiporter NhaP</fullName>
    </submittedName>
</protein>
<keyword evidence="10" id="KW-0472">Membrane</keyword>
<keyword evidence="5" id="KW-1003">Cell membrane</keyword>
<keyword evidence="7" id="KW-1133">Transmembrane helix</keyword>
<evidence type="ECO:0000256" key="4">
    <source>
        <dbReference type="ARBA" id="ARBA00022449"/>
    </source>
</evidence>
<gene>
    <name evidence="12" type="primary">nhaP_1</name>
    <name evidence="12" type="ORF">MgSA37_00970</name>
</gene>
<dbReference type="KEGG" id="mgot:MgSA37_00970"/>
<sequence>MNIDEILTATIVLTSVFAYVNHRWIKWPPTIGIMVLALLFSILLAIVGKFDPSLTKKAVSIVASIDFQKALMNFMLSFLLFAGAIQINANKLKKERWPIIILSTVGTIISTFLVGGLSWYLFKFFGINIDFIYCLLFGALISPTDPIAVLSILKAAKIPSSLEIKISGESLFNDGVAVVLFISIAELAKNGTADFHAFGLVKLFMQEAVGGLLFGVILGYTGYLALRSIDNYAVEILITLAIVMGGYSIAGYLHISGPLAMVVAGIITGNKVKDEVMSDVTQDYLSKFWELIDEILNAVLFLLIGMEMLIIKINAIVFLIGMIIILIVLLARWISVIIPVYFLKFWISFEKNVVPILTWGGLRGGLSVALALSLSPAMHKDEFVLVTYIVVVFSILVQGLTIGDFVRRLAKRQELKAN</sequence>
<evidence type="ECO:0000256" key="6">
    <source>
        <dbReference type="ARBA" id="ARBA00022692"/>
    </source>
</evidence>
<dbReference type="GO" id="GO:0015386">
    <property type="term" value="F:potassium:proton antiporter activity"/>
    <property type="evidence" value="ECO:0007669"/>
    <property type="project" value="TreeGrafter"/>
</dbReference>
<dbReference type="InterPro" id="IPR018422">
    <property type="entry name" value="Cation/H_exchanger_CPA1"/>
</dbReference>
<dbReference type="RefSeq" id="WP_096350088.1">
    <property type="nucleotide sequence ID" value="NZ_AP017313.1"/>
</dbReference>
<name>A0A125T2C4_9SPHI</name>
<dbReference type="PANTHER" id="PTHR10110">
    <property type="entry name" value="SODIUM/HYDROGEN EXCHANGER"/>
    <property type="match status" value="1"/>
</dbReference>
<dbReference type="PANTHER" id="PTHR10110:SF195">
    <property type="entry name" value="NA(+)_H(+) ANTIPORTER NHAS2"/>
    <property type="match status" value="1"/>
</dbReference>
<dbReference type="Pfam" id="PF00999">
    <property type="entry name" value="Na_H_Exchanger"/>
    <property type="match status" value="1"/>
</dbReference>
<keyword evidence="3" id="KW-0813">Transport</keyword>
<evidence type="ECO:0000256" key="9">
    <source>
        <dbReference type="ARBA" id="ARBA00023065"/>
    </source>
</evidence>
<keyword evidence="8" id="KW-0915">Sodium</keyword>
<dbReference type="Gene3D" id="6.10.140.1330">
    <property type="match status" value="1"/>
</dbReference>
<evidence type="ECO:0000256" key="3">
    <source>
        <dbReference type="ARBA" id="ARBA00022448"/>
    </source>
</evidence>
<keyword evidence="11" id="KW-0739">Sodium transport</keyword>
<evidence type="ECO:0000256" key="7">
    <source>
        <dbReference type="ARBA" id="ARBA00022989"/>
    </source>
</evidence>
<dbReference type="Proteomes" id="UP000218263">
    <property type="component" value="Chromosome"/>
</dbReference>
<dbReference type="InterPro" id="IPR006153">
    <property type="entry name" value="Cation/H_exchanger_TM"/>
</dbReference>
<dbReference type="AlphaFoldDB" id="A0A125T2C4"/>
<keyword evidence="9" id="KW-0406">Ion transport</keyword>
<dbReference type="EMBL" id="AP017313">
    <property type="protein sequence ID" value="BAU52807.1"/>
    <property type="molecule type" value="Genomic_DNA"/>
</dbReference>
<evidence type="ECO:0000256" key="2">
    <source>
        <dbReference type="ARBA" id="ARBA00007367"/>
    </source>
</evidence>